<name>A0ACC5Y9A3_9TELE</name>
<reference evidence="1" key="1">
    <citation type="submission" date="2020-02" db="EMBL/GenBank/DDBJ databases">
        <title>Genome sequencing of the panga catfish, Pangasius djambal.</title>
        <authorList>
            <person name="Wen M."/>
            <person name="Zahm M."/>
            <person name="Roques C."/>
            <person name="Cabau C."/>
            <person name="Klopp C."/>
            <person name="Donnadieu C."/>
            <person name="Jouanno E."/>
            <person name="Avarre J.-C."/>
            <person name="Campet M."/>
            <person name="Ha T."/>
            <person name="Dugue R."/>
            <person name="Lampietro C."/>
            <person name="Louis A."/>
            <person name="Herpin A."/>
            <person name="Echchiki A."/>
            <person name="Berthelot C."/>
            <person name="Parey E."/>
            <person name="Roest-Crollius H."/>
            <person name="Braasch I."/>
            <person name="Postlethwait J.H."/>
            <person name="Bobe J."/>
            <person name="Montfort J."/>
            <person name="Bouchez O."/>
            <person name="Begum T."/>
            <person name="Schartl M."/>
            <person name="Gustiano R."/>
            <person name="Guiguen Y."/>
        </authorList>
    </citation>
    <scope>NUCLEOTIDE SEQUENCE</scope>
    <source>
        <strain evidence="1">Pdj_M5554</strain>
    </source>
</reference>
<accession>A0ACC5Y9A3</accession>
<dbReference type="EMBL" id="CM040978">
    <property type="protein sequence ID" value="MCJ8731947.1"/>
    <property type="molecule type" value="Genomic_DNA"/>
</dbReference>
<proteinExistence type="predicted"/>
<evidence type="ECO:0000313" key="2">
    <source>
        <dbReference type="Proteomes" id="UP000830395"/>
    </source>
</evidence>
<organism evidence="1 2">
    <name type="scientific">Pangasius djambal</name>
    <dbReference type="NCBI Taxonomy" id="1691987"/>
    <lineage>
        <taxon>Eukaryota</taxon>
        <taxon>Metazoa</taxon>
        <taxon>Chordata</taxon>
        <taxon>Craniata</taxon>
        <taxon>Vertebrata</taxon>
        <taxon>Euteleostomi</taxon>
        <taxon>Actinopterygii</taxon>
        <taxon>Neopterygii</taxon>
        <taxon>Teleostei</taxon>
        <taxon>Ostariophysi</taxon>
        <taxon>Siluriformes</taxon>
        <taxon>Pangasiidae</taxon>
        <taxon>Pangasius</taxon>
    </lineage>
</organism>
<evidence type="ECO:0000313" key="1">
    <source>
        <dbReference type="EMBL" id="MCJ8731947.1"/>
    </source>
</evidence>
<comment type="caution">
    <text evidence="1">The sequence shown here is derived from an EMBL/GenBank/DDBJ whole genome shotgun (WGS) entry which is preliminary data.</text>
</comment>
<dbReference type="Proteomes" id="UP000830395">
    <property type="component" value="Chromosome 4"/>
</dbReference>
<gene>
    <name evidence="1" type="ORF">PDJAM_G00205260</name>
</gene>
<protein>
    <submittedName>
        <fullName evidence="1">Uncharacterized protein</fullName>
    </submittedName>
</protein>
<sequence length="260" mass="29879">MENDNSIHQRRFEAAVKVMRSLPADGAFVPSDDMLLRFYTYQQQATVGACNTSEPCGRDALSKAKWEAWKGLGDMSKEEAMKAYVEEILLILEMIPVTEEVSNLLDVLEPFYEVVEDEDEDDETTSRPAVSTLSGSSDEWRGSSVEDVGDDVEEDDDAEDVTRLMVDNRPERGGSPVCNSSVSSLIRSTHSSLYTDEEEEELEYSREKSQEMRRETRQEMRRETRQEMRRETRRDSPDRFLQVLTDGIGDKHEMHKHKVH</sequence>
<keyword evidence="2" id="KW-1185">Reference proteome</keyword>